<protein>
    <submittedName>
        <fullName evidence="1">Uncharacterized protein</fullName>
    </submittedName>
</protein>
<reference evidence="1" key="1">
    <citation type="journal article" date="2022" name="Int. J. Mol. Sci.">
        <title>Draft Genome of Tanacetum Coccineum: Genomic Comparison of Closely Related Tanacetum-Family Plants.</title>
        <authorList>
            <person name="Yamashiro T."/>
            <person name="Shiraishi A."/>
            <person name="Nakayama K."/>
            <person name="Satake H."/>
        </authorList>
    </citation>
    <scope>NUCLEOTIDE SEQUENCE</scope>
</reference>
<reference evidence="1" key="2">
    <citation type="submission" date="2022-01" db="EMBL/GenBank/DDBJ databases">
        <authorList>
            <person name="Yamashiro T."/>
            <person name="Shiraishi A."/>
            <person name="Satake H."/>
            <person name="Nakayama K."/>
        </authorList>
    </citation>
    <scope>NUCLEOTIDE SEQUENCE</scope>
</reference>
<evidence type="ECO:0000313" key="2">
    <source>
        <dbReference type="Proteomes" id="UP001151760"/>
    </source>
</evidence>
<keyword evidence="2" id="KW-1185">Reference proteome</keyword>
<proteinExistence type="predicted"/>
<evidence type="ECO:0000313" key="1">
    <source>
        <dbReference type="EMBL" id="GJT12461.1"/>
    </source>
</evidence>
<dbReference type="EMBL" id="BQNB010013149">
    <property type="protein sequence ID" value="GJT12461.1"/>
    <property type="molecule type" value="Genomic_DNA"/>
</dbReference>
<accession>A0ABQ5BCW1</accession>
<comment type="caution">
    <text evidence="1">The sequence shown here is derived from an EMBL/GenBank/DDBJ whole genome shotgun (WGS) entry which is preliminary data.</text>
</comment>
<dbReference type="Proteomes" id="UP001151760">
    <property type="component" value="Unassembled WGS sequence"/>
</dbReference>
<organism evidence="1 2">
    <name type="scientific">Tanacetum coccineum</name>
    <dbReference type="NCBI Taxonomy" id="301880"/>
    <lineage>
        <taxon>Eukaryota</taxon>
        <taxon>Viridiplantae</taxon>
        <taxon>Streptophyta</taxon>
        <taxon>Embryophyta</taxon>
        <taxon>Tracheophyta</taxon>
        <taxon>Spermatophyta</taxon>
        <taxon>Magnoliopsida</taxon>
        <taxon>eudicotyledons</taxon>
        <taxon>Gunneridae</taxon>
        <taxon>Pentapetalae</taxon>
        <taxon>asterids</taxon>
        <taxon>campanulids</taxon>
        <taxon>Asterales</taxon>
        <taxon>Asteraceae</taxon>
        <taxon>Asteroideae</taxon>
        <taxon>Anthemideae</taxon>
        <taxon>Anthemidinae</taxon>
        <taxon>Tanacetum</taxon>
    </lineage>
</organism>
<name>A0ABQ5BCW1_9ASTR</name>
<sequence>MVEEKLMEFFYGAFGQDGEEDFVMGEGMVLSYSSLDRSTESYLGGITVSLIFLERLEEEACVDAMEVEEK</sequence>
<gene>
    <name evidence="1" type="ORF">Tco_0859503</name>
</gene>